<dbReference type="Proteomes" id="UP000011602">
    <property type="component" value="Unassembled WGS sequence"/>
</dbReference>
<protein>
    <submittedName>
        <fullName evidence="3">Type 11 methyltransferase</fullName>
    </submittedName>
</protein>
<dbReference type="EMBL" id="AOHZ01000061">
    <property type="protein sequence ID" value="ELY54013.1"/>
    <property type="molecule type" value="Genomic_DNA"/>
</dbReference>
<dbReference type="SUPFAM" id="SSF53335">
    <property type="entry name" value="S-adenosyl-L-methionine-dependent methyltransferases"/>
    <property type="match status" value="1"/>
</dbReference>
<accession>L9X098</accession>
<name>L9X098_9EURY</name>
<dbReference type="InterPro" id="IPR013216">
    <property type="entry name" value="Methyltransf_11"/>
</dbReference>
<reference evidence="3 4" key="1">
    <citation type="journal article" date="2014" name="PLoS Genet.">
        <title>Phylogenetically driven sequencing of extremely halophilic archaea reveals strategies for static and dynamic osmo-response.</title>
        <authorList>
            <person name="Becker E.A."/>
            <person name="Seitzer P.M."/>
            <person name="Tritt A."/>
            <person name="Larsen D."/>
            <person name="Krusor M."/>
            <person name="Yao A.I."/>
            <person name="Wu D."/>
            <person name="Madern D."/>
            <person name="Eisen J.A."/>
            <person name="Darling A.E."/>
            <person name="Facciotti M.T."/>
        </authorList>
    </citation>
    <scope>NUCLEOTIDE SEQUENCE [LARGE SCALE GENOMIC DNA]</scope>
    <source>
        <strain evidence="3 4">JCM 12255</strain>
    </source>
</reference>
<dbReference type="OrthoDB" id="1018at2157"/>
<dbReference type="GO" id="GO:0008757">
    <property type="term" value="F:S-adenosylmethionine-dependent methyltransferase activity"/>
    <property type="evidence" value="ECO:0007669"/>
    <property type="project" value="InterPro"/>
</dbReference>
<evidence type="ECO:0000313" key="4">
    <source>
        <dbReference type="Proteomes" id="UP000011602"/>
    </source>
</evidence>
<feature type="domain" description="Methyltransferase type 11" evidence="2">
    <location>
        <begin position="46"/>
        <end position="131"/>
    </location>
</feature>
<evidence type="ECO:0000313" key="3">
    <source>
        <dbReference type="EMBL" id="ELY54013.1"/>
    </source>
</evidence>
<dbReference type="CDD" id="cd02440">
    <property type="entry name" value="AdoMet_MTases"/>
    <property type="match status" value="1"/>
</dbReference>
<dbReference type="PATRIC" id="fig|1227499.3.peg.2711"/>
<keyword evidence="4" id="KW-1185">Reference proteome</keyword>
<organism evidence="3 4">
    <name type="scientific">Natronolimnohabitans innermongolicus JCM 12255</name>
    <dbReference type="NCBI Taxonomy" id="1227499"/>
    <lineage>
        <taxon>Archaea</taxon>
        <taxon>Methanobacteriati</taxon>
        <taxon>Methanobacteriota</taxon>
        <taxon>Stenosarchaea group</taxon>
        <taxon>Halobacteria</taxon>
        <taxon>Halobacteriales</taxon>
        <taxon>Natrialbaceae</taxon>
        <taxon>Natronolimnohabitans</taxon>
    </lineage>
</organism>
<dbReference type="RefSeq" id="WP_007259918.1">
    <property type="nucleotide sequence ID" value="NZ_AOHZ01000061.1"/>
</dbReference>
<dbReference type="Pfam" id="PF08241">
    <property type="entry name" value="Methyltransf_11"/>
    <property type="match status" value="1"/>
</dbReference>
<evidence type="ECO:0000256" key="1">
    <source>
        <dbReference type="SAM" id="MobiDB-lite"/>
    </source>
</evidence>
<evidence type="ECO:0000259" key="2">
    <source>
        <dbReference type="Pfam" id="PF08241"/>
    </source>
</evidence>
<dbReference type="STRING" id="1227499.C493_13223"/>
<dbReference type="InterPro" id="IPR029063">
    <property type="entry name" value="SAM-dependent_MTases_sf"/>
</dbReference>
<comment type="caution">
    <text evidence="3">The sequence shown here is derived from an EMBL/GenBank/DDBJ whole genome shotgun (WGS) entry which is preliminary data.</text>
</comment>
<gene>
    <name evidence="3" type="ORF">C493_13223</name>
</gene>
<dbReference type="AlphaFoldDB" id="L9X098"/>
<keyword evidence="3" id="KW-0489">Methyltransferase</keyword>
<dbReference type="eggNOG" id="arCOG01773">
    <property type="taxonomic scope" value="Archaea"/>
</dbReference>
<proteinExistence type="predicted"/>
<sequence>MTVVDPFESDPDEYDAWFDANADAYRAERVALERALPADYRRSRTVEIGAGTGRFAEPLGISLGVDPARSALVRARERDIESVQGVAESLPVADDAVDLALFVTVFAFVDDLEATLAETRRVLAEDGALVVAVLDRSSPVGRVYQEQKDENPFYADATFLTAAEARSALEDAGFTIERRLQTVFDDPSAVEEPDVREGHGDGLFAVTRARPDR</sequence>
<dbReference type="GO" id="GO:0032259">
    <property type="term" value="P:methylation"/>
    <property type="evidence" value="ECO:0007669"/>
    <property type="project" value="UniProtKB-KW"/>
</dbReference>
<dbReference type="Gene3D" id="3.40.50.150">
    <property type="entry name" value="Vaccinia Virus protein VP39"/>
    <property type="match status" value="1"/>
</dbReference>
<keyword evidence="3" id="KW-0808">Transferase</keyword>
<feature type="region of interest" description="Disordered" evidence="1">
    <location>
        <begin position="188"/>
        <end position="213"/>
    </location>
</feature>